<dbReference type="Proteomes" id="UP001217754">
    <property type="component" value="Chromosome 8"/>
</dbReference>
<evidence type="ECO:0000256" key="1">
    <source>
        <dbReference type="ARBA" id="ARBA00022603"/>
    </source>
</evidence>
<dbReference type="Gene3D" id="3.40.50.150">
    <property type="entry name" value="Vaccinia Virus protein VP39"/>
    <property type="match status" value="1"/>
</dbReference>
<proteinExistence type="predicted"/>
<dbReference type="RefSeq" id="XP_060123862.1">
    <property type="nucleotide sequence ID" value="XM_060267879.1"/>
</dbReference>
<dbReference type="InterPro" id="IPR010286">
    <property type="entry name" value="METTL16/RlmF"/>
</dbReference>
<accession>A0AAF0JC64</accession>
<dbReference type="PANTHER" id="PTHR13393">
    <property type="entry name" value="SAM-DEPENDENT METHYLTRANSFERASE"/>
    <property type="match status" value="1"/>
</dbReference>
<protein>
    <submittedName>
        <fullName evidence="3">23S rRNA (Adenine(1618)-N(6))-methyltransferase</fullName>
        <ecNumber evidence="3">2.1.1.181</ecNumber>
    </submittedName>
</protein>
<dbReference type="PANTHER" id="PTHR13393:SF0">
    <property type="entry name" value="RNA N6-ADENOSINE-METHYLTRANSFERASE METTL16"/>
    <property type="match status" value="1"/>
</dbReference>
<dbReference type="GO" id="GO:0005634">
    <property type="term" value="C:nucleus"/>
    <property type="evidence" value="ECO:0007669"/>
    <property type="project" value="TreeGrafter"/>
</dbReference>
<reference evidence="3" key="1">
    <citation type="submission" date="2023-03" db="EMBL/GenBank/DDBJ databases">
        <title>Mating type loci evolution in Malassezia.</title>
        <authorList>
            <person name="Coelho M.A."/>
        </authorList>
    </citation>
    <scope>NUCLEOTIDE SEQUENCE</scope>
    <source>
        <strain evidence="3">CBS 9431</strain>
    </source>
</reference>
<dbReference type="EMBL" id="CP119965">
    <property type="protein sequence ID" value="WFD40965.1"/>
    <property type="molecule type" value="Genomic_DNA"/>
</dbReference>
<dbReference type="GO" id="GO:0070475">
    <property type="term" value="P:rRNA base methylation"/>
    <property type="evidence" value="ECO:0007669"/>
    <property type="project" value="TreeGrafter"/>
</dbReference>
<gene>
    <name evidence="3" type="ORF">MJAP1_003956</name>
</gene>
<sequence length="236" mass="26025">MHPRNGYQAPLDLGALARADARLAPFVHEDRGEVQVNWDDPAALRAVTGALLLRDFSIQVTLRDDRLCPALPNRLNYVLWIEDMMRALHPIDCASYDDVRGGDIGTGSVAIYACLCCALHAQWTMVGTDVDADALAHAQAMLDENAHVGTRIELRHTSKDALLLPDGHLHFTLCNPPFYASPEERAALAAAKREARRPTEGSHDEMYTPGGEAAFVLRMLDESMLPANRERIVYVA</sequence>
<dbReference type="GeneID" id="85227607"/>
<evidence type="ECO:0000256" key="2">
    <source>
        <dbReference type="ARBA" id="ARBA00022679"/>
    </source>
</evidence>
<dbReference type="AlphaFoldDB" id="A0AAF0JC64"/>
<evidence type="ECO:0000313" key="3">
    <source>
        <dbReference type="EMBL" id="WFD40965.1"/>
    </source>
</evidence>
<keyword evidence="1 3" id="KW-0489">Methyltransferase</keyword>
<organism evidence="3 4">
    <name type="scientific">Malassezia japonica</name>
    <dbReference type="NCBI Taxonomy" id="223818"/>
    <lineage>
        <taxon>Eukaryota</taxon>
        <taxon>Fungi</taxon>
        <taxon>Dikarya</taxon>
        <taxon>Basidiomycota</taxon>
        <taxon>Ustilaginomycotina</taxon>
        <taxon>Malasseziomycetes</taxon>
        <taxon>Malasseziales</taxon>
        <taxon>Malasseziaceae</taxon>
        <taxon>Malassezia</taxon>
    </lineage>
</organism>
<dbReference type="GO" id="GO:0008168">
    <property type="term" value="F:methyltransferase activity"/>
    <property type="evidence" value="ECO:0007669"/>
    <property type="project" value="UniProtKB-KW"/>
</dbReference>
<keyword evidence="4" id="KW-1185">Reference proteome</keyword>
<evidence type="ECO:0000313" key="4">
    <source>
        <dbReference type="Proteomes" id="UP001217754"/>
    </source>
</evidence>
<dbReference type="SUPFAM" id="SSF53335">
    <property type="entry name" value="S-adenosyl-L-methionine-dependent methyltransferases"/>
    <property type="match status" value="1"/>
</dbReference>
<dbReference type="Pfam" id="PF05971">
    <property type="entry name" value="Methyltransf_10"/>
    <property type="match status" value="1"/>
</dbReference>
<dbReference type="EC" id="2.1.1.181" evidence="3"/>
<name>A0AAF0JC64_9BASI</name>
<keyword evidence="2 3" id="KW-0808">Transferase</keyword>
<dbReference type="InterPro" id="IPR029063">
    <property type="entry name" value="SAM-dependent_MTases_sf"/>
</dbReference>